<evidence type="ECO:0000313" key="2">
    <source>
        <dbReference type="Proteomes" id="UP000182740"/>
    </source>
</evidence>
<reference evidence="2" key="1">
    <citation type="submission" date="2016-11" db="EMBL/GenBank/DDBJ databases">
        <authorList>
            <person name="Varghese N."/>
            <person name="Submissions S."/>
        </authorList>
    </citation>
    <scope>NUCLEOTIDE SEQUENCE [LARGE SCALE GENOMIC DNA]</scope>
    <source>
        <strain evidence="2">DSM 44671</strain>
    </source>
</reference>
<dbReference type="EMBL" id="FPJG01000001">
    <property type="protein sequence ID" value="SFW11720.1"/>
    <property type="molecule type" value="Genomic_DNA"/>
</dbReference>
<keyword evidence="2" id="KW-1185">Reference proteome</keyword>
<gene>
    <name evidence="1" type="ORF">SAMN04489730_0051</name>
</gene>
<dbReference type="RefSeq" id="WP_072474327.1">
    <property type="nucleotide sequence ID" value="NZ_FPJG01000001.1"/>
</dbReference>
<name>A0A1K1LLG0_9PSEU</name>
<protein>
    <submittedName>
        <fullName evidence="1">Uncharacterized protein</fullName>
    </submittedName>
</protein>
<proteinExistence type="predicted"/>
<accession>A0A1K1LLG0</accession>
<sequence length="106" mass="12363">MSEELVFSHVAGAAFRDEREIDRFVAMKAVFNVLGPPSMDRRGAFKEGHMHCFKFLRSGFSDSQHHVKEQRRRMLLWATKGRAERGQIEDWSRLIQAIEEMWILAG</sequence>
<dbReference type="AlphaFoldDB" id="A0A1K1LLG0"/>
<organism evidence="1 2">
    <name type="scientific">Amycolatopsis australiensis</name>
    <dbReference type="NCBI Taxonomy" id="546364"/>
    <lineage>
        <taxon>Bacteria</taxon>
        <taxon>Bacillati</taxon>
        <taxon>Actinomycetota</taxon>
        <taxon>Actinomycetes</taxon>
        <taxon>Pseudonocardiales</taxon>
        <taxon>Pseudonocardiaceae</taxon>
        <taxon>Amycolatopsis</taxon>
    </lineage>
</organism>
<dbReference type="Proteomes" id="UP000182740">
    <property type="component" value="Unassembled WGS sequence"/>
</dbReference>
<evidence type="ECO:0000313" key="1">
    <source>
        <dbReference type="EMBL" id="SFW11720.1"/>
    </source>
</evidence>